<dbReference type="Proteomes" id="UP001165065">
    <property type="component" value="Unassembled WGS sequence"/>
</dbReference>
<keyword evidence="9" id="KW-0233">DNA recombination</keyword>
<keyword evidence="4" id="KW-0378">Hydrolase</keyword>
<dbReference type="InterPro" id="IPR012337">
    <property type="entry name" value="RNaseH-like_sf"/>
</dbReference>
<dbReference type="PROSITE" id="PS50994">
    <property type="entry name" value="INTEGRASE"/>
    <property type="match status" value="1"/>
</dbReference>
<dbReference type="GO" id="GO:0046872">
    <property type="term" value="F:metal ion binding"/>
    <property type="evidence" value="ECO:0007669"/>
    <property type="project" value="UniProtKB-KW"/>
</dbReference>
<dbReference type="GO" id="GO:0006310">
    <property type="term" value="P:DNA recombination"/>
    <property type="evidence" value="ECO:0007669"/>
    <property type="project" value="UniProtKB-KW"/>
</dbReference>
<keyword evidence="8" id="KW-0548">Nucleotidyltransferase</keyword>
<keyword evidence="8" id="KW-0239">DNA-directed DNA polymerase</keyword>
<proteinExistence type="predicted"/>
<evidence type="ECO:0000313" key="12">
    <source>
        <dbReference type="EMBL" id="GMI48310.1"/>
    </source>
</evidence>
<dbReference type="AlphaFoldDB" id="A0A9W7LEP8"/>
<keyword evidence="1" id="KW-0540">Nuclease</keyword>
<dbReference type="PANTHER" id="PTHR42648:SF11">
    <property type="entry name" value="TRANSPOSON TY4-P GAG-POL POLYPROTEIN"/>
    <property type="match status" value="1"/>
</dbReference>
<dbReference type="GO" id="GO:0003964">
    <property type="term" value="F:RNA-directed DNA polymerase activity"/>
    <property type="evidence" value="ECO:0007669"/>
    <property type="project" value="UniProtKB-KW"/>
</dbReference>
<evidence type="ECO:0000256" key="9">
    <source>
        <dbReference type="ARBA" id="ARBA00023172"/>
    </source>
</evidence>
<keyword evidence="3" id="KW-0255">Endonuclease</keyword>
<gene>
    <name evidence="12" type="ORF">TrCOL_g10494</name>
</gene>
<evidence type="ECO:0000256" key="8">
    <source>
        <dbReference type="ARBA" id="ARBA00022932"/>
    </source>
</evidence>
<dbReference type="OrthoDB" id="89233at2759"/>
<dbReference type="GO" id="GO:0004519">
    <property type="term" value="F:endonuclease activity"/>
    <property type="evidence" value="ECO:0007669"/>
    <property type="project" value="UniProtKB-KW"/>
</dbReference>
<evidence type="ECO:0000256" key="4">
    <source>
        <dbReference type="ARBA" id="ARBA00022801"/>
    </source>
</evidence>
<evidence type="ECO:0000259" key="11">
    <source>
        <dbReference type="PROSITE" id="PS50994"/>
    </source>
</evidence>
<evidence type="ECO:0000256" key="3">
    <source>
        <dbReference type="ARBA" id="ARBA00022759"/>
    </source>
</evidence>
<accession>A0A9W7LEP8</accession>
<dbReference type="GO" id="GO:0003887">
    <property type="term" value="F:DNA-directed DNA polymerase activity"/>
    <property type="evidence" value="ECO:0007669"/>
    <property type="project" value="UniProtKB-KW"/>
</dbReference>
<keyword evidence="6" id="KW-0229">DNA integration</keyword>
<feature type="domain" description="Integrase catalytic" evidence="11">
    <location>
        <begin position="16"/>
        <end position="252"/>
    </location>
</feature>
<keyword evidence="8" id="KW-0808">Transferase</keyword>
<comment type="caution">
    <text evidence="12">The sequence shown here is derived from an EMBL/GenBank/DDBJ whole genome shotgun (WGS) entry which is preliminary data.</text>
</comment>
<dbReference type="InterPro" id="IPR001584">
    <property type="entry name" value="Integrase_cat-core"/>
</dbReference>
<evidence type="ECO:0000256" key="10">
    <source>
        <dbReference type="SAM" id="MobiDB-lite"/>
    </source>
</evidence>
<evidence type="ECO:0000313" key="13">
    <source>
        <dbReference type="Proteomes" id="UP001165065"/>
    </source>
</evidence>
<dbReference type="SUPFAM" id="SSF53098">
    <property type="entry name" value="Ribonuclease H-like"/>
    <property type="match status" value="1"/>
</dbReference>
<protein>
    <recommendedName>
        <fullName evidence="11">Integrase catalytic domain-containing protein</fullName>
    </recommendedName>
</protein>
<reference evidence="13" key="1">
    <citation type="journal article" date="2023" name="Commun. Biol.">
        <title>Genome analysis of Parmales, the sister group of diatoms, reveals the evolutionary specialization of diatoms from phago-mixotrophs to photoautotrophs.</title>
        <authorList>
            <person name="Ban H."/>
            <person name="Sato S."/>
            <person name="Yoshikawa S."/>
            <person name="Yamada K."/>
            <person name="Nakamura Y."/>
            <person name="Ichinomiya M."/>
            <person name="Sato N."/>
            <person name="Blanc-Mathieu R."/>
            <person name="Endo H."/>
            <person name="Kuwata A."/>
            <person name="Ogata H."/>
        </authorList>
    </citation>
    <scope>NUCLEOTIDE SEQUENCE [LARGE SCALE GENOMIC DNA]</scope>
</reference>
<feature type="compositionally biased region" description="Acidic residues" evidence="10">
    <location>
        <begin position="338"/>
        <end position="356"/>
    </location>
</feature>
<dbReference type="InterPro" id="IPR036397">
    <property type="entry name" value="RNaseH_sf"/>
</dbReference>
<organism evidence="12 13">
    <name type="scientific">Triparma columacea</name>
    <dbReference type="NCBI Taxonomy" id="722753"/>
    <lineage>
        <taxon>Eukaryota</taxon>
        <taxon>Sar</taxon>
        <taxon>Stramenopiles</taxon>
        <taxon>Ochrophyta</taxon>
        <taxon>Bolidophyceae</taxon>
        <taxon>Parmales</taxon>
        <taxon>Triparmaceae</taxon>
        <taxon>Triparma</taxon>
    </lineage>
</organism>
<name>A0A9W7LEP8_9STRA</name>
<dbReference type="InterPro" id="IPR039537">
    <property type="entry name" value="Retrotran_Ty1/copia-like"/>
</dbReference>
<dbReference type="GO" id="GO:0015074">
    <property type="term" value="P:DNA integration"/>
    <property type="evidence" value="ECO:0007669"/>
    <property type="project" value="UniProtKB-KW"/>
</dbReference>
<dbReference type="PANTHER" id="PTHR42648">
    <property type="entry name" value="TRANSPOSASE, PUTATIVE-RELATED"/>
    <property type="match status" value="1"/>
</dbReference>
<keyword evidence="2" id="KW-0479">Metal-binding</keyword>
<dbReference type="GO" id="GO:0003676">
    <property type="term" value="F:nucleic acid binding"/>
    <property type="evidence" value="ECO:0007669"/>
    <property type="project" value="InterPro"/>
</dbReference>
<keyword evidence="13" id="KW-1185">Reference proteome</keyword>
<dbReference type="EMBL" id="BRYA01000385">
    <property type="protein sequence ID" value="GMI48310.1"/>
    <property type="molecule type" value="Genomic_DNA"/>
</dbReference>
<feature type="region of interest" description="Disordered" evidence="10">
    <location>
        <begin position="336"/>
        <end position="399"/>
    </location>
</feature>
<evidence type="ECO:0000256" key="7">
    <source>
        <dbReference type="ARBA" id="ARBA00022918"/>
    </source>
</evidence>
<keyword evidence="7" id="KW-0695">RNA-directed DNA polymerase</keyword>
<dbReference type="GO" id="GO:0016787">
    <property type="term" value="F:hydrolase activity"/>
    <property type="evidence" value="ECO:0007669"/>
    <property type="project" value="UniProtKB-KW"/>
</dbReference>
<feature type="compositionally biased region" description="Polar residues" evidence="10">
    <location>
        <begin position="388"/>
        <end position="399"/>
    </location>
</feature>
<evidence type="ECO:0000256" key="1">
    <source>
        <dbReference type="ARBA" id="ARBA00022722"/>
    </source>
</evidence>
<sequence length="399" mass="44669">MAGNTHRSPSPKKTRTLTVPIVRKRVSFSFDRLTSPDLSLDGHKYGLILIDNITKRAWGWLLKTKTEQEFLDVVIDGKNRNRVSILSIIQGAHSQLQHLEISIHDPPKLPENFLTPITDPNDNSNYFPTHVGTTNDLDATRGELGSADTRLHTDNEDTFYTDLVVRKLNLYGATVTRTPPYTPSRNGFVERLQGTLASMTRAAIQHANVPKALWSDIFMMQLVHYNCCLHSSHRELVREAKRNPSHSIPAALLKMKAPIELDTGYKPDYDRTYAPYTPGYAWTHKAPKNQTYAQKRKWDPRGRQAIVAGYVNPNMGIPSKILIRYTDGLTATAAGAEAEAEEEEEAGVEDEDEAETEVAPVAPHQPHASRNLKASNNLSPHYLPRPQILTSAQPTRSTI</sequence>
<evidence type="ECO:0000256" key="5">
    <source>
        <dbReference type="ARBA" id="ARBA00022842"/>
    </source>
</evidence>
<dbReference type="Gene3D" id="3.30.420.10">
    <property type="entry name" value="Ribonuclease H-like superfamily/Ribonuclease H"/>
    <property type="match status" value="1"/>
</dbReference>
<evidence type="ECO:0000256" key="2">
    <source>
        <dbReference type="ARBA" id="ARBA00022723"/>
    </source>
</evidence>
<keyword evidence="5" id="KW-0460">Magnesium</keyword>
<evidence type="ECO:0000256" key="6">
    <source>
        <dbReference type="ARBA" id="ARBA00022908"/>
    </source>
</evidence>